<accession>A0A117NGP3</accession>
<evidence type="ECO:0000313" key="1">
    <source>
        <dbReference type="EMBL" id="KUM47107.1"/>
    </source>
</evidence>
<reference evidence="1" key="1">
    <citation type="journal article" date="2015" name="Genome Biol. Evol.">
        <title>Organellar Genomes of White Spruce (Picea glauca): Assembly and Annotation.</title>
        <authorList>
            <person name="Jackman S.D."/>
            <person name="Warren R.L."/>
            <person name="Gibb E.A."/>
            <person name="Vandervalk B.P."/>
            <person name="Mohamadi H."/>
            <person name="Chu J."/>
            <person name="Raymond A."/>
            <person name="Pleasance S."/>
            <person name="Coope R."/>
            <person name="Wildung M.R."/>
            <person name="Ritland C.E."/>
            <person name="Bousquet J."/>
            <person name="Jones S.J."/>
            <person name="Bohlmann J."/>
            <person name="Birol I."/>
        </authorList>
    </citation>
    <scope>NUCLEOTIDE SEQUENCE [LARGE SCALE GENOMIC DNA]</scope>
    <source>
        <tissue evidence="1">Flushing bud</tissue>
    </source>
</reference>
<dbReference type="AlphaFoldDB" id="A0A117NGP3"/>
<gene>
    <name evidence="1" type="ORF">ABT39_MTgene6113</name>
</gene>
<keyword evidence="1" id="KW-0496">Mitochondrion</keyword>
<sequence>MQQPKGFVDKQKPNYVWFANSGKPFMVSNKPLELGFQSGRVLL</sequence>
<proteinExistence type="predicted"/>
<dbReference type="EMBL" id="LKAM01000008">
    <property type="protein sequence ID" value="KUM47107.1"/>
    <property type="molecule type" value="Genomic_DNA"/>
</dbReference>
<protein>
    <submittedName>
        <fullName evidence="1">Uncharacterized protein</fullName>
    </submittedName>
</protein>
<comment type="caution">
    <text evidence="1">The sequence shown here is derived from an EMBL/GenBank/DDBJ whole genome shotgun (WGS) entry which is preliminary data.</text>
</comment>
<name>A0A117NGP3_PICGL</name>
<geneLocation type="mitochondrion" evidence="1"/>
<organism evidence="1">
    <name type="scientific">Picea glauca</name>
    <name type="common">White spruce</name>
    <name type="synonym">Pinus glauca</name>
    <dbReference type="NCBI Taxonomy" id="3330"/>
    <lineage>
        <taxon>Eukaryota</taxon>
        <taxon>Viridiplantae</taxon>
        <taxon>Streptophyta</taxon>
        <taxon>Embryophyta</taxon>
        <taxon>Tracheophyta</taxon>
        <taxon>Spermatophyta</taxon>
        <taxon>Pinopsida</taxon>
        <taxon>Pinidae</taxon>
        <taxon>Conifers I</taxon>
        <taxon>Pinales</taxon>
        <taxon>Pinaceae</taxon>
        <taxon>Picea</taxon>
    </lineage>
</organism>